<dbReference type="OMA" id="IDWANDS"/>
<evidence type="ECO:0000256" key="2">
    <source>
        <dbReference type="ARBA" id="ARBA00024012"/>
    </source>
</evidence>
<evidence type="ECO:0000313" key="13">
    <source>
        <dbReference type="Proteomes" id="UP000264800"/>
    </source>
</evidence>
<dbReference type="GeneTree" id="ENSGT00390000007731"/>
<feature type="compositionally biased region" description="Low complexity" evidence="9">
    <location>
        <begin position="595"/>
        <end position="604"/>
    </location>
</feature>
<dbReference type="GO" id="GO:2001070">
    <property type="term" value="F:starch binding"/>
    <property type="evidence" value="ECO:0007669"/>
    <property type="project" value="InterPro"/>
</dbReference>
<dbReference type="GeneID" id="108232756"/>
<dbReference type="FunFam" id="2.60.40.10:FF:000552">
    <property type="entry name" value="Related to glucoamylase"/>
    <property type="match status" value="1"/>
</dbReference>
<dbReference type="CTD" id="8987"/>
<keyword evidence="10" id="KW-0472">Membrane</keyword>
<dbReference type="InterPro" id="IPR013783">
    <property type="entry name" value="Ig-like_fold"/>
</dbReference>
<comment type="subcellular location">
    <subcellularLocation>
        <location evidence="2">Cell membrane</location>
        <location evidence="2">Sarcolemma</location>
        <location evidence="2">T-tubule</location>
    </subcellularLocation>
    <subcellularLocation>
        <location evidence="1">Endoplasmic reticulum membrane</location>
        <topology evidence="1">Single-pass type III membrane protein</topology>
    </subcellularLocation>
    <subcellularLocation>
        <location evidence="4">Preautophagosomal structure membrane</location>
        <topology evidence="4">Single-pass type III membrane protein</topology>
    </subcellularLocation>
</comment>
<evidence type="ECO:0000256" key="9">
    <source>
        <dbReference type="SAM" id="MobiDB-lite"/>
    </source>
</evidence>
<evidence type="ECO:0000256" key="7">
    <source>
        <dbReference type="ARBA" id="ARBA00075794"/>
    </source>
</evidence>
<dbReference type="Proteomes" id="UP000264800">
    <property type="component" value="Unplaced"/>
</dbReference>
<protein>
    <recommendedName>
        <fullName evidence="6">Starch-binding domain-containing protein 1</fullName>
    </recommendedName>
    <alternativeName>
        <fullName evidence="7">Genethonin-1</fullName>
    </alternativeName>
    <alternativeName>
        <fullName evidence="8">Glycophagy cargo receptor stbd1</fullName>
    </alternativeName>
</protein>
<evidence type="ECO:0000256" key="4">
    <source>
        <dbReference type="ARBA" id="ARBA00060405"/>
    </source>
</evidence>
<proteinExistence type="predicted"/>
<keyword evidence="10" id="KW-1133">Transmembrane helix</keyword>
<dbReference type="GO" id="GO:0034045">
    <property type="term" value="C:phagophore assembly site membrane"/>
    <property type="evidence" value="ECO:0007669"/>
    <property type="project" value="UniProtKB-SubCell"/>
</dbReference>
<evidence type="ECO:0000256" key="1">
    <source>
        <dbReference type="ARBA" id="ARBA00004643"/>
    </source>
</evidence>
<dbReference type="PANTHER" id="PTHR15048">
    <property type="entry name" value="STARCH-BINDING DOMAIN-CONTAINING PROTEIN 1"/>
    <property type="match status" value="1"/>
</dbReference>
<reference evidence="12" key="1">
    <citation type="submission" date="2025-08" db="UniProtKB">
        <authorList>
            <consortium name="Ensembl"/>
        </authorList>
    </citation>
    <scope>IDENTIFICATION</scope>
</reference>
<evidence type="ECO:0000256" key="6">
    <source>
        <dbReference type="ARBA" id="ARBA00073038"/>
    </source>
</evidence>
<organism evidence="12 13">
    <name type="scientific">Kryptolebias marmoratus</name>
    <name type="common">Mangrove killifish</name>
    <name type="synonym">Rivulus marmoratus</name>
    <dbReference type="NCBI Taxonomy" id="37003"/>
    <lineage>
        <taxon>Eukaryota</taxon>
        <taxon>Metazoa</taxon>
        <taxon>Chordata</taxon>
        <taxon>Craniata</taxon>
        <taxon>Vertebrata</taxon>
        <taxon>Euteleostomi</taxon>
        <taxon>Actinopterygii</taxon>
        <taxon>Neopterygii</taxon>
        <taxon>Teleostei</taxon>
        <taxon>Neoteleostei</taxon>
        <taxon>Acanthomorphata</taxon>
        <taxon>Ovalentaria</taxon>
        <taxon>Atherinomorphae</taxon>
        <taxon>Cyprinodontiformes</taxon>
        <taxon>Rivulidae</taxon>
        <taxon>Kryptolebias</taxon>
    </lineage>
</organism>
<evidence type="ECO:0000256" key="5">
    <source>
        <dbReference type="ARBA" id="ARBA00062412"/>
    </source>
</evidence>
<dbReference type="InterPro" id="IPR013784">
    <property type="entry name" value="Carb-bd-like_fold"/>
</dbReference>
<dbReference type="Pfam" id="PF00686">
    <property type="entry name" value="CBM_20"/>
    <property type="match status" value="1"/>
</dbReference>
<feature type="region of interest" description="Disordered" evidence="9">
    <location>
        <begin position="224"/>
        <end position="256"/>
    </location>
</feature>
<reference evidence="12" key="2">
    <citation type="submission" date="2025-09" db="UniProtKB">
        <authorList>
            <consortium name="Ensembl"/>
        </authorList>
    </citation>
    <scope>IDENTIFICATION</scope>
</reference>
<accession>A0A3Q3AWT1</accession>
<feature type="transmembrane region" description="Helical" evidence="10">
    <location>
        <begin position="29"/>
        <end position="47"/>
    </location>
</feature>
<dbReference type="RefSeq" id="XP_017266255.1">
    <property type="nucleotide sequence ID" value="XM_017410766.3"/>
</dbReference>
<dbReference type="PROSITE" id="PS51166">
    <property type="entry name" value="CBM20"/>
    <property type="match status" value="1"/>
</dbReference>
<dbReference type="InterPro" id="IPR002044">
    <property type="entry name" value="CBM20"/>
</dbReference>
<evidence type="ECO:0000256" key="8">
    <source>
        <dbReference type="ARBA" id="ARBA00076001"/>
    </source>
</evidence>
<keyword evidence="13" id="KW-1185">Reference proteome</keyword>
<sequence length="929" mass="101346">MQLKNNPLAMEKRTDLASLFCMIGRHGPAVAVAVIAMMSVVAGFIIYRTVKGKRRKAAAGDGDGDSRSRAALTDEALLASESEPEPEETRSRVESTDLSEEDLLDMKVTNVTRSPCNLRNRRAAAEKNATSNCPREELEPGNGLGASHVLDSSIVAEMCAEAACTVEDVCQLNLPNETSKDAEGVRGTCSMPVSSAGHENEEVPKAHEVEVTAKDVMDEKIRPEEENKWVSNSPVCPKNTEANPNQDNAPQENQTTPETVNMISSLEEPLICMDDVTISSNDGKIKEIPHPGHVKSSAGNSCITLESEVASVPQKVNAQDQQMTLDDKTGYSTLEQTKMPSSLQGHCEDMIGETTSDVWIHDADCSPFGKVTEKDAGKDHLKSLCTVSPVTLAYRKQELKSDHENDPLCNQEGVPSATLSSSEECDSSSGMLNNTLLCLNQSAETESTHDGLCSTKNNFYGSAPVCLQQEKEIENAVSPELAKDAGHDSPTFDLGNLQSEKKETGTDVVSPDVVLDNLLSSSCRDPDSAVCKKPAEMICSDKPPFQNQESEQVQIASLLEVATVPAPDMAESIQQMCQGQLLSFDQSELTWASSGVGEESGISSMTVSPDLPDTESDISVTDQYPELEEHVDAQSHFIADKAQFVSNYSTAETVPESCQLHLSQQTHSEHTEASCKLSPANEDTFGHEIEESCKQRADQLTAHIVTSDACLMNELRNETDLKAVVGEDEQKEGTKEDKMTEISIMEATMDTNEWITDGNQEVLPWMNLSKSTLPHNTQTGPVSSDHHLSSVPVDAPCKNADPLSLTEVKQASIIDEGKGGDKKVVAVQPMPQNVNVTFRIHYLTHSPYQKVAITGNQQELGNWKNFLPLEKAKDGHWSTVVNLPAESHVEWKFVVVDQGEVCRWEECGNRLLDTGYAEDLVVHKWWGFL</sequence>
<dbReference type="KEGG" id="kmr:108232756"/>
<feature type="region of interest" description="Disordered" evidence="9">
    <location>
        <begin position="595"/>
        <end position="616"/>
    </location>
</feature>
<dbReference type="STRING" id="37003.ENSKMAP00000020970"/>
<feature type="region of interest" description="Disordered" evidence="9">
    <location>
        <begin position="75"/>
        <end position="98"/>
    </location>
</feature>
<comment type="function">
    <text evidence="3">Acts as a cargo receptor for glycogen. Delivers its cargo to an autophagic pathway called glycophagy, resulting in the transport of glycogen to lysosomes.</text>
</comment>
<evidence type="ECO:0000256" key="3">
    <source>
        <dbReference type="ARBA" id="ARBA00053886"/>
    </source>
</evidence>
<dbReference type="GO" id="GO:0061723">
    <property type="term" value="P:glycophagy"/>
    <property type="evidence" value="ECO:0007669"/>
    <property type="project" value="UniProtKB-ARBA"/>
</dbReference>
<dbReference type="SUPFAM" id="SSF49452">
    <property type="entry name" value="Starch-binding domain-like"/>
    <property type="match status" value="1"/>
</dbReference>
<dbReference type="AlphaFoldDB" id="A0A3Q3AWT1"/>
<dbReference type="SMART" id="SM01065">
    <property type="entry name" value="CBM_2"/>
    <property type="match status" value="1"/>
</dbReference>
<feature type="compositionally biased region" description="Polar residues" evidence="9">
    <location>
        <begin position="229"/>
        <end position="256"/>
    </location>
</feature>
<evidence type="ECO:0000256" key="10">
    <source>
        <dbReference type="SAM" id="Phobius"/>
    </source>
</evidence>
<dbReference type="PANTHER" id="PTHR15048:SF0">
    <property type="entry name" value="STARCH-BINDING DOMAIN-CONTAINING PROTEIN 1"/>
    <property type="match status" value="1"/>
</dbReference>
<dbReference type="GO" id="GO:0005789">
    <property type="term" value="C:endoplasmic reticulum membrane"/>
    <property type="evidence" value="ECO:0007669"/>
    <property type="project" value="UniProtKB-SubCell"/>
</dbReference>
<evidence type="ECO:0000259" key="11">
    <source>
        <dbReference type="PROSITE" id="PS51166"/>
    </source>
</evidence>
<comment type="subunit">
    <text evidence="5">Interacts with the ATG8 family proteins GABARAP and GABARAPL1. Interacts with several glycogen-associated proteins, such as GYS2 (liver glycogen synthase), GDE (glycogen debranching enzyme), GBE1 (glycogen branching enzyme 1) and EPM2A (Laforin).</text>
</comment>
<dbReference type="Ensembl" id="ENSKMAT00000021244.1">
    <property type="protein sequence ID" value="ENSKMAP00000020970.1"/>
    <property type="gene ID" value="ENSKMAG00000015596.1"/>
</dbReference>
<feature type="region of interest" description="Disordered" evidence="9">
    <location>
        <begin position="483"/>
        <end position="505"/>
    </location>
</feature>
<name>A0A3Q3AWT1_KRYMA</name>
<feature type="domain" description="CBM20" evidence="11">
    <location>
        <begin position="828"/>
        <end position="927"/>
    </location>
</feature>
<dbReference type="GO" id="GO:0030315">
    <property type="term" value="C:T-tubule"/>
    <property type="evidence" value="ECO:0007669"/>
    <property type="project" value="UniProtKB-SubCell"/>
</dbReference>
<keyword evidence="10" id="KW-0812">Transmembrane</keyword>
<feature type="region of interest" description="Disordered" evidence="9">
    <location>
        <begin position="403"/>
        <end position="426"/>
    </location>
</feature>
<dbReference type="Gene3D" id="2.60.40.10">
    <property type="entry name" value="Immunoglobulins"/>
    <property type="match status" value="1"/>
</dbReference>
<dbReference type="OrthoDB" id="6123450at2759"/>
<evidence type="ECO:0000313" key="12">
    <source>
        <dbReference type="Ensembl" id="ENSKMAP00000020970.1"/>
    </source>
</evidence>